<evidence type="ECO:0000313" key="5">
    <source>
        <dbReference type="EMBL" id="QFQ31123.2"/>
    </source>
</evidence>
<evidence type="ECO:0000313" key="6">
    <source>
        <dbReference type="Proteomes" id="UP000271708"/>
    </source>
</evidence>
<dbReference type="Pfam" id="PF00196">
    <property type="entry name" value="GerE"/>
    <property type="match status" value="1"/>
</dbReference>
<reference evidence="5 6" key="1">
    <citation type="submission" date="2019-09" db="EMBL/GenBank/DDBJ databases">
        <title>Complete Genome Sequence of Janibacter melonis M714 with both human health impact and industrial applications.</title>
        <authorList>
            <person name="Jin M."/>
            <person name="Zhao Q.R."/>
        </authorList>
    </citation>
    <scope>NUCLEOTIDE SEQUENCE [LARGE SCALE GENOMIC DNA]</scope>
    <source>
        <strain evidence="5 6">M714</strain>
    </source>
</reference>
<dbReference type="InterPro" id="IPR016032">
    <property type="entry name" value="Sig_transdc_resp-reg_C-effctor"/>
</dbReference>
<dbReference type="EMBL" id="CP044548">
    <property type="protein sequence ID" value="QFQ31123.2"/>
    <property type="molecule type" value="Genomic_DNA"/>
</dbReference>
<keyword evidence="3" id="KW-0804">Transcription</keyword>
<evidence type="ECO:0000256" key="1">
    <source>
        <dbReference type="ARBA" id="ARBA00023015"/>
    </source>
</evidence>
<dbReference type="AlphaFoldDB" id="A0A5P8FPS5"/>
<organism evidence="5 6">
    <name type="scientific">Janibacter melonis</name>
    <dbReference type="NCBI Taxonomy" id="262209"/>
    <lineage>
        <taxon>Bacteria</taxon>
        <taxon>Bacillati</taxon>
        <taxon>Actinomycetota</taxon>
        <taxon>Actinomycetes</taxon>
        <taxon>Micrococcales</taxon>
        <taxon>Intrasporangiaceae</taxon>
        <taxon>Janibacter</taxon>
    </lineage>
</organism>
<dbReference type="InterPro" id="IPR011006">
    <property type="entry name" value="CheY-like_superfamily"/>
</dbReference>
<evidence type="ECO:0000259" key="4">
    <source>
        <dbReference type="PROSITE" id="PS50043"/>
    </source>
</evidence>
<name>A0A5P8FPS5_9MICO</name>
<dbReference type="Proteomes" id="UP000271708">
    <property type="component" value="Chromosome"/>
</dbReference>
<proteinExistence type="predicted"/>
<dbReference type="RefSeq" id="WP_148041628.1">
    <property type="nucleotide sequence ID" value="NZ_CP044548.2"/>
</dbReference>
<keyword evidence="2 5" id="KW-0238">DNA-binding</keyword>
<dbReference type="SMART" id="SM00421">
    <property type="entry name" value="HTH_LUXR"/>
    <property type="match status" value="1"/>
</dbReference>
<dbReference type="SUPFAM" id="SSF46894">
    <property type="entry name" value="C-terminal effector domain of the bipartite response regulators"/>
    <property type="match status" value="1"/>
</dbReference>
<dbReference type="CDD" id="cd06170">
    <property type="entry name" value="LuxR_C_like"/>
    <property type="match status" value="1"/>
</dbReference>
<evidence type="ECO:0000256" key="3">
    <source>
        <dbReference type="ARBA" id="ARBA00023163"/>
    </source>
</evidence>
<feature type="domain" description="HTH luxR-type" evidence="4">
    <location>
        <begin position="147"/>
        <end position="212"/>
    </location>
</feature>
<dbReference type="SUPFAM" id="SSF52172">
    <property type="entry name" value="CheY-like"/>
    <property type="match status" value="1"/>
</dbReference>
<dbReference type="PRINTS" id="PR00038">
    <property type="entry name" value="HTHLUXR"/>
</dbReference>
<keyword evidence="1" id="KW-0805">Transcription regulation</keyword>
<gene>
    <name evidence="5" type="ORF">EEW87_013695</name>
</gene>
<protein>
    <submittedName>
        <fullName evidence="5">DNA-binding response regulator</fullName>
    </submittedName>
</protein>
<dbReference type="GO" id="GO:0003677">
    <property type="term" value="F:DNA binding"/>
    <property type="evidence" value="ECO:0007669"/>
    <property type="project" value="UniProtKB-KW"/>
</dbReference>
<dbReference type="PANTHER" id="PTHR43214:SF41">
    <property type="entry name" value="NITRATE_NITRITE RESPONSE REGULATOR PROTEIN NARP"/>
    <property type="match status" value="1"/>
</dbReference>
<dbReference type="InterPro" id="IPR000792">
    <property type="entry name" value="Tscrpt_reg_LuxR_C"/>
</dbReference>
<dbReference type="Gene3D" id="3.40.50.2300">
    <property type="match status" value="1"/>
</dbReference>
<evidence type="ECO:0000256" key="2">
    <source>
        <dbReference type="ARBA" id="ARBA00023125"/>
    </source>
</evidence>
<dbReference type="GeneID" id="59162237"/>
<dbReference type="PANTHER" id="PTHR43214">
    <property type="entry name" value="TWO-COMPONENT RESPONSE REGULATOR"/>
    <property type="match status" value="1"/>
</dbReference>
<dbReference type="InterPro" id="IPR039420">
    <property type="entry name" value="WalR-like"/>
</dbReference>
<accession>A0A5P8FPS5</accession>
<sequence>MSPATDVEPVRIAVLNDYEVVALGVAAMLADYPRRVRVAEVNVYLHVSEPVDLVLYDAFARTKSGVHLDLDLLMSNPLASRAVLYTWEVTAQSVEFAEAHGLSGVVSKSVGAGRLVEALERIHAGERVVLPADPGEPHDDQPSWNNWPGKAQGLTPRQSEIITLVVAGLDNRDIASSCYLSTNTVKSYIRAAYRTMGVRSRTQAVLWGVDHDFRNSSRSRFMLADDDEPTSCTRG</sequence>
<dbReference type="GO" id="GO:0006355">
    <property type="term" value="P:regulation of DNA-templated transcription"/>
    <property type="evidence" value="ECO:0007669"/>
    <property type="project" value="InterPro"/>
</dbReference>
<dbReference type="KEGG" id="jme:EEW87_013695"/>
<dbReference type="PROSITE" id="PS50043">
    <property type="entry name" value="HTH_LUXR_2"/>
    <property type="match status" value="1"/>
</dbReference>